<reference evidence="1 3" key="2">
    <citation type="journal article" date="2018" name="Plant J.">
        <title>The Physcomitrella patens chromosome-scale assembly reveals moss genome structure and evolution.</title>
        <authorList>
            <person name="Lang D."/>
            <person name="Ullrich K.K."/>
            <person name="Murat F."/>
            <person name="Fuchs J."/>
            <person name="Jenkins J."/>
            <person name="Haas F.B."/>
            <person name="Piednoel M."/>
            <person name="Gundlach H."/>
            <person name="Van Bel M."/>
            <person name="Meyberg R."/>
            <person name="Vives C."/>
            <person name="Morata J."/>
            <person name="Symeonidi A."/>
            <person name="Hiss M."/>
            <person name="Muchero W."/>
            <person name="Kamisugi Y."/>
            <person name="Saleh O."/>
            <person name="Blanc G."/>
            <person name="Decker E.L."/>
            <person name="van Gessel N."/>
            <person name="Grimwood J."/>
            <person name="Hayes R.D."/>
            <person name="Graham S.W."/>
            <person name="Gunter L.E."/>
            <person name="McDaniel S.F."/>
            <person name="Hoernstein S.N.W."/>
            <person name="Larsson A."/>
            <person name="Li F.W."/>
            <person name="Perroud P.F."/>
            <person name="Phillips J."/>
            <person name="Ranjan P."/>
            <person name="Rokshar D.S."/>
            <person name="Rothfels C.J."/>
            <person name="Schneider L."/>
            <person name="Shu S."/>
            <person name="Stevenson D.W."/>
            <person name="Thummler F."/>
            <person name="Tillich M."/>
            <person name="Villarreal Aguilar J.C."/>
            <person name="Widiez T."/>
            <person name="Wong G.K."/>
            <person name="Wymore A."/>
            <person name="Zhang Y."/>
            <person name="Zimmer A.D."/>
            <person name="Quatrano R.S."/>
            <person name="Mayer K.F.X."/>
            <person name="Goodstein D."/>
            <person name="Casacuberta J.M."/>
            <person name="Vandepoele K."/>
            <person name="Reski R."/>
            <person name="Cuming A.C."/>
            <person name="Tuskan G.A."/>
            <person name="Maumus F."/>
            <person name="Salse J."/>
            <person name="Schmutz J."/>
            <person name="Rensing S.A."/>
        </authorList>
    </citation>
    <scope>NUCLEOTIDE SEQUENCE [LARGE SCALE GENOMIC DNA]</scope>
    <source>
        <strain evidence="2 3">cv. Gransden 2004</strain>
    </source>
</reference>
<dbReference type="InterPro" id="IPR032675">
    <property type="entry name" value="LRR_dom_sf"/>
</dbReference>
<evidence type="ECO:0008006" key="4">
    <source>
        <dbReference type="Google" id="ProtNLM"/>
    </source>
</evidence>
<dbReference type="Gene3D" id="3.80.10.10">
    <property type="entry name" value="Ribonuclease Inhibitor"/>
    <property type="match status" value="1"/>
</dbReference>
<organism evidence="1">
    <name type="scientific">Physcomitrium patens</name>
    <name type="common">Spreading-leaved earth moss</name>
    <name type="synonym">Physcomitrella patens</name>
    <dbReference type="NCBI Taxonomy" id="3218"/>
    <lineage>
        <taxon>Eukaryota</taxon>
        <taxon>Viridiplantae</taxon>
        <taxon>Streptophyta</taxon>
        <taxon>Embryophyta</taxon>
        <taxon>Bryophyta</taxon>
        <taxon>Bryophytina</taxon>
        <taxon>Bryopsida</taxon>
        <taxon>Funariidae</taxon>
        <taxon>Funariales</taxon>
        <taxon>Funariaceae</taxon>
        <taxon>Physcomitrium</taxon>
    </lineage>
</organism>
<dbReference type="SUPFAM" id="SSF52058">
    <property type="entry name" value="L domain-like"/>
    <property type="match status" value="1"/>
</dbReference>
<proteinExistence type="predicted"/>
<protein>
    <recommendedName>
        <fullName evidence="4">Leucine-rich repeat-containing N-terminal plant-type domain-containing protein</fullName>
    </recommendedName>
</protein>
<dbReference type="AlphaFoldDB" id="A0A2K1KGF6"/>
<dbReference type="Gramene" id="Pp3c6_20340V3.1">
    <property type="protein sequence ID" value="PAC:32978821.CDS.1"/>
    <property type="gene ID" value="Pp3c6_20340"/>
</dbReference>
<reference evidence="1 3" key="1">
    <citation type="journal article" date="2008" name="Science">
        <title>The Physcomitrella genome reveals evolutionary insights into the conquest of land by plants.</title>
        <authorList>
            <person name="Rensing S."/>
            <person name="Lang D."/>
            <person name="Zimmer A."/>
            <person name="Terry A."/>
            <person name="Salamov A."/>
            <person name="Shapiro H."/>
            <person name="Nishiyama T."/>
            <person name="Perroud P.-F."/>
            <person name="Lindquist E."/>
            <person name="Kamisugi Y."/>
            <person name="Tanahashi T."/>
            <person name="Sakakibara K."/>
            <person name="Fujita T."/>
            <person name="Oishi K."/>
            <person name="Shin-I T."/>
            <person name="Kuroki Y."/>
            <person name="Toyoda A."/>
            <person name="Suzuki Y."/>
            <person name="Hashimoto A."/>
            <person name="Yamaguchi K."/>
            <person name="Sugano A."/>
            <person name="Kohara Y."/>
            <person name="Fujiyama A."/>
            <person name="Anterola A."/>
            <person name="Aoki S."/>
            <person name="Ashton N."/>
            <person name="Barbazuk W.B."/>
            <person name="Barker E."/>
            <person name="Bennetzen J."/>
            <person name="Bezanilla M."/>
            <person name="Blankenship R."/>
            <person name="Cho S.H."/>
            <person name="Dutcher S."/>
            <person name="Estelle M."/>
            <person name="Fawcett J.A."/>
            <person name="Gundlach H."/>
            <person name="Hanada K."/>
            <person name="Heyl A."/>
            <person name="Hicks K.A."/>
            <person name="Hugh J."/>
            <person name="Lohr M."/>
            <person name="Mayer K."/>
            <person name="Melkozernov A."/>
            <person name="Murata T."/>
            <person name="Nelson D."/>
            <person name="Pils B."/>
            <person name="Prigge M."/>
            <person name="Reiss B."/>
            <person name="Renner T."/>
            <person name="Rombauts S."/>
            <person name="Rushton P."/>
            <person name="Sanderfoot A."/>
            <person name="Schween G."/>
            <person name="Shiu S.-H."/>
            <person name="Stueber K."/>
            <person name="Theodoulou F.L."/>
            <person name="Tu H."/>
            <person name="Van de Peer Y."/>
            <person name="Verrier P.J."/>
            <person name="Waters E."/>
            <person name="Wood A."/>
            <person name="Yang L."/>
            <person name="Cove D."/>
            <person name="Cuming A."/>
            <person name="Hasebe M."/>
            <person name="Lucas S."/>
            <person name="Mishler D.B."/>
            <person name="Reski R."/>
            <person name="Grigoriev I."/>
            <person name="Quatrano R.S."/>
            <person name="Boore J.L."/>
        </authorList>
    </citation>
    <scope>NUCLEOTIDE SEQUENCE [LARGE SCALE GENOMIC DNA]</scope>
    <source>
        <strain evidence="2 3">cv. Gransden 2004</strain>
    </source>
</reference>
<reference evidence="2" key="3">
    <citation type="submission" date="2020-12" db="UniProtKB">
        <authorList>
            <consortium name="EnsemblPlants"/>
        </authorList>
    </citation>
    <scope>IDENTIFICATION</scope>
</reference>
<keyword evidence="3" id="KW-1185">Reference proteome</keyword>
<sequence>MQSHGILWISKKKVLQLSRLSNLEHICVSSNNLIGALPTWNDAMSKLQDVDFSSNSFYEPCTSNQQCQDHKMQSMT</sequence>
<dbReference type="PaxDb" id="3218-PP1S14_292V6.1"/>
<dbReference type="EMBL" id="ABEU02000006">
    <property type="protein sequence ID" value="PNR52866.1"/>
    <property type="molecule type" value="Genomic_DNA"/>
</dbReference>
<evidence type="ECO:0000313" key="2">
    <source>
        <dbReference type="EnsemblPlants" id="PAC:32978821.CDS.1"/>
    </source>
</evidence>
<evidence type="ECO:0000313" key="3">
    <source>
        <dbReference type="Proteomes" id="UP000006727"/>
    </source>
</evidence>
<dbReference type="EnsemblPlants" id="Pp3c6_20340V3.1">
    <property type="protein sequence ID" value="PAC:32978821.CDS.1"/>
    <property type="gene ID" value="Pp3c6_20340"/>
</dbReference>
<accession>A0A2K1KGF6</accession>
<gene>
    <name evidence="1" type="ORF">PHYPA_009241</name>
</gene>
<name>A0A2K1KGF6_PHYPA</name>
<dbReference type="Proteomes" id="UP000006727">
    <property type="component" value="Chromosome 6"/>
</dbReference>
<dbReference type="InParanoid" id="A0A2K1KGF6"/>
<evidence type="ECO:0000313" key="1">
    <source>
        <dbReference type="EMBL" id="PNR52866.1"/>
    </source>
</evidence>